<evidence type="ECO:0000256" key="1">
    <source>
        <dbReference type="SAM" id="MobiDB-lite"/>
    </source>
</evidence>
<evidence type="ECO:0000259" key="2">
    <source>
        <dbReference type="PROSITE" id="PS50994"/>
    </source>
</evidence>
<dbReference type="InterPro" id="IPR001584">
    <property type="entry name" value="Integrase_cat-core"/>
</dbReference>
<gene>
    <name evidence="3" type="ORF">Tco_0801539</name>
</gene>
<dbReference type="InterPro" id="IPR025724">
    <property type="entry name" value="GAG-pre-integrase_dom"/>
</dbReference>
<accession>A0ABQ4ZYJ2</accession>
<feature type="domain" description="Integrase catalytic" evidence="2">
    <location>
        <begin position="288"/>
        <end position="457"/>
    </location>
</feature>
<dbReference type="Proteomes" id="UP001151760">
    <property type="component" value="Unassembled WGS sequence"/>
</dbReference>
<dbReference type="PROSITE" id="PS50994">
    <property type="entry name" value="INTEGRASE"/>
    <property type="match status" value="1"/>
</dbReference>
<dbReference type="Pfam" id="PF13976">
    <property type="entry name" value="gag_pre-integrs"/>
    <property type="match status" value="1"/>
</dbReference>
<sequence length="670" mass="77053">MVLGISSVAIIDRQLPFEYTIPSISTDVVVMAQHMKGYVDQLERLGYMLQQDLIVGLILNGLTKDFSRFVRNYNMHNMGKTIGELHAMLIEYEKGLPKKAETPQVMMIKGGKIEKAKKKSLKAKGKSKANGKGNDKQVYIPKPKNLKPSAKEHPAKDDTSYHCKEVGHWKKNYFVYLAELLKKKKQVGSASSLVSKNNVFYFNVIPSNGIYEINMHDLVPNVNSIYNISTKRVKDNLDSTYLWHCRHAHISKKRIEKLQQEGILKSTDDESFYQCVSCLSGKMIRKSFPHRPERATNLFGIIHTDVCGPLRHVSRQGASYFITLTDEYSLYGYVYLLKDKHEVFETFKVFKNEVENQLGKTIKVLRSDRDGKYISQEFKDYLKACGIIQQLNPPYTPQHNKFATRILNMVPTKKVDKTPYELWYGKVPNLSYLKVWGYTSPSEITSEIPMEVEGFKRPQEEVILVRRSEGTHQAPDRLCLNVEAEEHILGDLNEPTIYKAVMLDFESNKWIDAMNAEIQSMMDNMVLLILIIPEKYPSFKDPFMVLSNHQEAGIKDLIKWFGFDQNLDELCVYQKASGSNVTFLILYTDDIILKRYKMDNSKRGHVPMQERLDLNKTQGASTPKEMKRMQNLPYSSVVGSIMYAVRCTRPDVAFTQNIISRFQQNPGELH</sequence>
<dbReference type="PANTHER" id="PTHR42648:SF27">
    <property type="entry name" value="RNA-DIRECTED DNA POLYMERASE"/>
    <property type="match status" value="1"/>
</dbReference>
<organism evidence="3 4">
    <name type="scientific">Tanacetum coccineum</name>
    <dbReference type="NCBI Taxonomy" id="301880"/>
    <lineage>
        <taxon>Eukaryota</taxon>
        <taxon>Viridiplantae</taxon>
        <taxon>Streptophyta</taxon>
        <taxon>Embryophyta</taxon>
        <taxon>Tracheophyta</taxon>
        <taxon>Spermatophyta</taxon>
        <taxon>Magnoliopsida</taxon>
        <taxon>eudicotyledons</taxon>
        <taxon>Gunneridae</taxon>
        <taxon>Pentapetalae</taxon>
        <taxon>asterids</taxon>
        <taxon>campanulids</taxon>
        <taxon>Asterales</taxon>
        <taxon>Asteraceae</taxon>
        <taxon>Asteroideae</taxon>
        <taxon>Anthemideae</taxon>
        <taxon>Anthemidinae</taxon>
        <taxon>Tanacetum</taxon>
    </lineage>
</organism>
<proteinExistence type="predicted"/>
<dbReference type="InterPro" id="IPR039537">
    <property type="entry name" value="Retrotran_Ty1/copia-like"/>
</dbReference>
<feature type="compositionally biased region" description="Basic and acidic residues" evidence="1">
    <location>
        <begin position="149"/>
        <end position="159"/>
    </location>
</feature>
<feature type="compositionally biased region" description="Basic residues" evidence="1">
    <location>
        <begin position="116"/>
        <end position="129"/>
    </location>
</feature>
<comment type="caution">
    <text evidence="3">The sequence shown here is derived from an EMBL/GenBank/DDBJ whole genome shotgun (WGS) entry which is preliminary data.</text>
</comment>
<dbReference type="PANTHER" id="PTHR42648">
    <property type="entry name" value="TRANSPOSASE, PUTATIVE-RELATED"/>
    <property type="match status" value="1"/>
</dbReference>
<keyword evidence="4" id="KW-1185">Reference proteome</keyword>
<dbReference type="InterPro" id="IPR036397">
    <property type="entry name" value="RNaseH_sf"/>
</dbReference>
<dbReference type="Pfam" id="PF00665">
    <property type="entry name" value="rve"/>
    <property type="match status" value="1"/>
</dbReference>
<dbReference type="InterPro" id="IPR012337">
    <property type="entry name" value="RNaseH-like_sf"/>
</dbReference>
<dbReference type="EMBL" id="BQNB010011742">
    <property type="protein sequence ID" value="GJS94571.1"/>
    <property type="molecule type" value="Genomic_DNA"/>
</dbReference>
<protein>
    <submittedName>
        <fullName evidence="3">Retrotransposon protein, putative, ty1-copia subclass</fullName>
    </submittedName>
</protein>
<dbReference type="Gene3D" id="3.30.420.10">
    <property type="entry name" value="Ribonuclease H-like superfamily/Ribonuclease H"/>
    <property type="match status" value="1"/>
</dbReference>
<evidence type="ECO:0000313" key="3">
    <source>
        <dbReference type="EMBL" id="GJS94571.1"/>
    </source>
</evidence>
<feature type="region of interest" description="Disordered" evidence="1">
    <location>
        <begin position="116"/>
        <end position="159"/>
    </location>
</feature>
<reference evidence="3" key="2">
    <citation type="submission" date="2022-01" db="EMBL/GenBank/DDBJ databases">
        <authorList>
            <person name="Yamashiro T."/>
            <person name="Shiraishi A."/>
            <person name="Satake H."/>
            <person name="Nakayama K."/>
        </authorList>
    </citation>
    <scope>NUCLEOTIDE SEQUENCE</scope>
</reference>
<dbReference type="SUPFAM" id="SSF53098">
    <property type="entry name" value="Ribonuclease H-like"/>
    <property type="match status" value="1"/>
</dbReference>
<reference evidence="3" key="1">
    <citation type="journal article" date="2022" name="Int. J. Mol. Sci.">
        <title>Draft Genome of Tanacetum Coccineum: Genomic Comparison of Closely Related Tanacetum-Family Plants.</title>
        <authorList>
            <person name="Yamashiro T."/>
            <person name="Shiraishi A."/>
            <person name="Nakayama K."/>
            <person name="Satake H."/>
        </authorList>
    </citation>
    <scope>NUCLEOTIDE SEQUENCE</scope>
</reference>
<evidence type="ECO:0000313" key="4">
    <source>
        <dbReference type="Proteomes" id="UP001151760"/>
    </source>
</evidence>
<name>A0ABQ4ZYJ2_9ASTR</name>